<evidence type="ECO:0000313" key="3">
    <source>
        <dbReference type="Proteomes" id="UP000032564"/>
    </source>
</evidence>
<organism evidence="2 3">
    <name type="scientific">Agrobacterium arsenijevicii</name>
    <dbReference type="NCBI Taxonomy" id="1585697"/>
    <lineage>
        <taxon>Bacteria</taxon>
        <taxon>Pseudomonadati</taxon>
        <taxon>Pseudomonadota</taxon>
        <taxon>Alphaproteobacteria</taxon>
        <taxon>Hyphomicrobiales</taxon>
        <taxon>Rhizobiaceae</taxon>
        <taxon>Rhizobium/Agrobacterium group</taxon>
        <taxon>Agrobacterium</taxon>
    </lineage>
</organism>
<dbReference type="EMBL" id="JWIT01000047">
    <property type="protein sequence ID" value="KJF70123.1"/>
    <property type="molecule type" value="Genomic_DNA"/>
</dbReference>
<name>A0ABR5CZ62_9HYPH</name>
<proteinExistence type="predicted"/>
<dbReference type="Proteomes" id="UP000032564">
    <property type="component" value="Unassembled WGS sequence"/>
</dbReference>
<evidence type="ECO:0000256" key="1">
    <source>
        <dbReference type="SAM" id="MobiDB-lite"/>
    </source>
</evidence>
<dbReference type="Gene3D" id="3.30.920.30">
    <property type="entry name" value="Hypothetical protein"/>
    <property type="match status" value="1"/>
</dbReference>
<gene>
    <name evidence="2" type="ORF">RP75_28210</name>
</gene>
<sequence length="64" mass="7458">MKEARRLLKRQGFIATKTRGGHWRLEHPDMDGPVFAPDTPSDHRGMKNLQSLLRRKMRPPVNHS</sequence>
<evidence type="ECO:0008006" key="4">
    <source>
        <dbReference type="Google" id="ProtNLM"/>
    </source>
</evidence>
<reference evidence="2 3" key="1">
    <citation type="submission" date="2014-12" db="EMBL/GenBank/DDBJ databases">
        <authorList>
            <person name="Kuzmanovic N."/>
            <person name="Pulawska J."/>
            <person name="Obradovic A."/>
        </authorList>
    </citation>
    <scope>NUCLEOTIDE SEQUENCE [LARGE SCALE GENOMIC DNA]</scope>
    <source>
        <strain evidence="2 3">KFB 330</strain>
    </source>
</reference>
<comment type="caution">
    <text evidence="2">The sequence shown here is derived from an EMBL/GenBank/DDBJ whole genome shotgun (WGS) entry which is preliminary data.</text>
</comment>
<feature type="region of interest" description="Disordered" evidence="1">
    <location>
        <begin position="24"/>
        <end position="45"/>
    </location>
</feature>
<dbReference type="SUPFAM" id="SSF54786">
    <property type="entry name" value="YcfA/nrd intein domain"/>
    <property type="match status" value="1"/>
</dbReference>
<accession>A0ABR5CZ62</accession>
<evidence type="ECO:0000313" key="2">
    <source>
        <dbReference type="EMBL" id="KJF70123.1"/>
    </source>
</evidence>
<dbReference type="InterPro" id="IPR038570">
    <property type="entry name" value="HicA_sf"/>
</dbReference>
<keyword evidence="3" id="KW-1185">Reference proteome</keyword>
<protein>
    <recommendedName>
        <fullName evidence="4">Type II toxin-antitoxin system HicA family toxin</fullName>
    </recommendedName>
</protein>